<feature type="compositionally biased region" description="Basic and acidic residues" evidence="1">
    <location>
        <begin position="78"/>
        <end position="90"/>
    </location>
</feature>
<name>A0A8K0IJD3_COCNU</name>
<evidence type="ECO:0000313" key="3">
    <source>
        <dbReference type="Proteomes" id="UP000797356"/>
    </source>
</evidence>
<evidence type="ECO:0000256" key="1">
    <source>
        <dbReference type="SAM" id="MobiDB-lite"/>
    </source>
</evidence>
<feature type="compositionally biased region" description="Basic and acidic residues" evidence="1">
    <location>
        <begin position="139"/>
        <end position="156"/>
    </location>
</feature>
<proteinExistence type="predicted"/>
<protein>
    <submittedName>
        <fullName evidence="2">Uncharacterized protein</fullName>
    </submittedName>
</protein>
<dbReference type="EMBL" id="CM017880">
    <property type="protein sequence ID" value="KAG1360695.1"/>
    <property type="molecule type" value="Genomic_DNA"/>
</dbReference>
<reference evidence="2" key="1">
    <citation type="journal article" date="2017" name="Gigascience">
        <title>The genome draft of coconut (Cocos nucifera).</title>
        <authorList>
            <person name="Xiao Y."/>
            <person name="Xu P."/>
            <person name="Fan H."/>
            <person name="Baudouin L."/>
            <person name="Xia W."/>
            <person name="Bocs S."/>
            <person name="Xu J."/>
            <person name="Li Q."/>
            <person name="Guo A."/>
            <person name="Zhou L."/>
            <person name="Li J."/>
            <person name="Wu Y."/>
            <person name="Ma Z."/>
            <person name="Armero A."/>
            <person name="Issali A.E."/>
            <person name="Liu N."/>
            <person name="Peng M."/>
            <person name="Yang Y."/>
        </authorList>
    </citation>
    <scope>NUCLEOTIDE SEQUENCE</scope>
    <source>
        <tissue evidence="2">Spear leaf of Hainan Tall coconut</tissue>
    </source>
</reference>
<reference evidence="2" key="2">
    <citation type="submission" date="2019-07" db="EMBL/GenBank/DDBJ databases">
        <authorList>
            <person name="Yang Y."/>
            <person name="Bocs S."/>
            <person name="Baudouin L."/>
        </authorList>
    </citation>
    <scope>NUCLEOTIDE SEQUENCE</scope>
    <source>
        <tissue evidence="2">Spear leaf of Hainan Tall coconut</tissue>
    </source>
</reference>
<gene>
    <name evidence="2" type="ORF">COCNU_09G001580</name>
</gene>
<feature type="region of interest" description="Disordered" evidence="1">
    <location>
        <begin position="78"/>
        <end position="97"/>
    </location>
</feature>
<organism evidence="2 3">
    <name type="scientific">Cocos nucifera</name>
    <name type="common">Coconut palm</name>
    <dbReference type="NCBI Taxonomy" id="13894"/>
    <lineage>
        <taxon>Eukaryota</taxon>
        <taxon>Viridiplantae</taxon>
        <taxon>Streptophyta</taxon>
        <taxon>Embryophyta</taxon>
        <taxon>Tracheophyta</taxon>
        <taxon>Spermatophyta</taxon>
        <taxon>Magnoliopsida</taxon>
        <taxon>Liliopsida</taxon>
        <taxon>Arecaceae</taxon>
        <taxon>Arecoideae</taxon>
        <taxon>Cocoseae</taxon>
        <taxon>Attaleinae</taxon>
        <taxon>Cocos</taxon>
    </lineage>
</organism>
<sequence>MDARWLWVELKLGNGQFQTIWAGSSPFRSMIIMADDRRCLLGFLKPHKHPVGFQHFPVIDLMDADTIERLTKGLDTQKKRNEKISSESSKRVKVSASAPVAPATTDAILEVRSRDEVIPTISITCVDAAEGGSLPFESENLKFGDHAPEPFANKEKEKKKKK</sequence>
<comment type="caution">
    <text evidence="2">The sequence shown here is derived from an EMBL/GenBank/DDBJ whole genome shotgun (WGS) entry which is preliminary data.</text>
</comment>
<dbReference type="Proteomes" id="UP000797356">
    <property type="component" value="Chromosome 9"/>
</dbReference>
<evidence type="ECO:0000313" key="2">
    <source>
        <dbReference type="EMBL" id="KAG1360695.1"/>
    </source>
</evidence>
<accession>A0A8K0IJD3</accession>
<dbReference type="AlphaFoldDB" id="A0A8K0IJD3"/>
<keyword evidence="3" id="KW-1185">Reference proteome</keyword>
<feature type="region of interest" description="Disordered" evidence="1">
    <location>
        <begin position="137"/>
        <end position="162"/>
    </location>
</feature>